<feature type="transmembrane region" description="Helical" evidence="1">
    <location>
        <begin position="12"/>
        <end position="29"/>
    </location>
</feature>
<dbReference type="AlphaFoldDB" id="A0A431WM35"/>
<dbReference type="RefSeq" id="WP_126405562.1">
    <property type="nucleotide sequence ID" value="NZ_RXNT01000001.1"/>
</dbReference>
<reference evidence="2 3" key="1">
    <citation type="submission" date="2018-12" db="EMBL/GenBank/DDBJ databases">
        <title>Bacillus yapensis draft genome sequence.</title>
        <authorList>
            <person name="Yu L."/>
            <person name="Xu X."/>
            <person name="Tang X."/>
        </authorList>
    </citation>
    <scope>NUCLEOTIDE SEQUENCE [LARGE SCALE GENOMIC DNA]</scope>
    <source>
        <strain evidence="2 3">XXST-01</strain>
    </source>
</reference>
<dbReference type="EMBL" id="RXNT01000001">
    <property type="protein sequence ID" value="RTR36324.1"/>
    <property type="molecule type" value="Genomic_DNA"/>
</dbReference>
<comment type="caution">
    <text evidence="2">The sequence shown here is derived from an EMBL/GenBank/DDBJ whole genome shotgun (WGS) entry which is preliminary data.</text>
</comment>
<evidence type="ECO:0000313" key="2">
    <source>
        <dbReference type="EMBL" id="RTR36324.1"/>
    </source>
</evidence>
<sequence length="97" mass="11231">MKKKHFTIITYTYYLVVIVIFVLYASQVMDENWMIDFQDQKYNLVLFGGLFFIALILTAIDGAGVRDKSNKVTINMIYGGLSLATFFLVWRLLMGIF</sequence>
<protein>
    <submittedName>
        <fullName evidence="2">Uncharacterized protein</fullName>
    </submittedName>
</protein>
<evidence type="ECO:0000313" key="3">
    <source>
        <dbReference type="Proteomes" id="UP000271374"/>
    </source>
</evidence>
<dbReference type="Proteomes" id="UP000271374">
    <property type="component" value="Unassembled WGS sequence"/>
</dbReference>
<evidence type="ECO:0000256" key="1">
    <source>
        <dbReference type="SAM" id="Phobius"/>
    </source>
</evidence>
<accession>A0A431WM35</accession>
<feature type="transmembrane region" description="Helical" evidence="1">
    <location>
        <begin position="41"/>
        <end position="60"/>
    </location>
</feature>
<proteinExistence type="predicted"/>
<name>A0A431WM35_9BACI</name>
<keyword evidence="1" id="KW-0472">Membrane</keyword>
<keyword evidence="1" id="KW-1133">Transmembrane helix</keyword>
<organism evidence="2 3">
    <name type="scientific">Bacillus yapensis</name>
    <dbReference type="NCBI Taxonomy" id="2492960"/>
    <lineage>
        <taxon>Bacteria</taxon>
        <taxon>Bacillati</taxon>
        <taxon>Bacillota</taxon>
        <taxon>Bacilli</taxon>
        <taxon>Bacillales</taxon>
        <taxon>Bacillaceae</taxon>
        <taxon>Bacillus</taxon>
    </lineage>
</organism>
<feature type="transmembrane region" description="Helical" evidence="1">
    <location>
        <begin position="72"/>
        <end position="93"/>
    </location>
</feature>
<keyword evidence="3" id="KW-1185">Reference proteome</keyword>
<keyword evidence="1" id="KW-0812">Transmembrane</keyword>
<gene>
    <name evidence="2" type="ORF">EKG37_01850</name>
</gene>